<organism evidence="1 2">
    <name type="scientific">Paraburkholderia piptadeniae</name>
    <dbReference type="NCBI Taxonomy" id="1701573"/>
    <lineage>
        <taxon>Bacteria</taxon>
        <taxon>Pseudomonadati</taxon>
        <taxon>Pseudomonadota</taxon>
        <taxon>Betaproteobacteria</taxon>
        <taxon>Burkholderiales</taxon>
        <taxon>Burkholderiaceae</taxon>
        <taxon>Paraburkholderia</taxon>
    </lineage>
</organism>
<keyword evidence="2" id="KW-1185">Reference proteome</keyword>
<dbReference type="EMBL" id="CYGY02000129">
    <property type="protein sequence ID" value="SIT51691.1"/>
    <property type="molecule type" value="Genomic_DNA"/>
</dbReference>
<accession>A0A1N7SW70</accession>
<protein>
    <submittedName>
        <fullName evidence="1">Uncharacterized protein</fullName>
    </submittedName>
</protein>
<reference evidence="1" key="1">
    <citation type="submission" date="2016-12" db="EMBL/GenBank/DDBJ databases">
        <authorList>
            <person name="Moulin L."/>
        </authorList>
    </citation>
    <scope>NUCLEOTIDE SEQUENCE [LARGE SCALE GENOMIC DNA]</scope>
    <source>
        <strain evidence="1">STM 7183</strain>
    </source>
</reference>
<dbReference type="Proteomes" id="UP000195569">
    <property type="component" value="Unassembled WGS sequence"/>
</dbReference>
<name>A0A1N7SW70_9BURK</name>
<comment type="caution">
    <text evidence="1">The sequence shown here is derived from an EMBL/GenBank/DDBJ whole genome shotgun (WGS) entry which is preliminary data.</text>
</comment>
<proteinExistence type="predicted"/>
<gene>
    <name evidence="1" type="ORF">BN2476_1290027</name>
</gene>
<dbReference type="AlphaFoldDB" id="A0A1N7SW70"/>
<evidence type="ECO:0000313" key="2">
    <source>
        <dbReference type="Proteomes" id="UP000195569"/>
    </source>
</evidence>
<evidence type="ECO:0000313" key="1">
    <source>
        <dbReference type="EMBL" id="SIT51691.1"/>
    </source>
</evidence>
<sequence length="89" mass="10104">MPFKCVPASAPLFPFDFDRKSFERPRVEIATHHHLRLAHCESAVELRISSTGLPRFFHLRVSDNRQRAPGTEMHPRVQETIAQAARAAG</sequence>